<dbReference type="RefSeq" id="WP_183389751.1">
    <property type="nucleotide sequence ID" value="NZ_JBHLVM010000063.1"/>
</dbReference>
<accession>A0A7W5C2H4</accession>
<dbReference type="AlphaFoldDB" id="A0A7W5C2H4"/>
<feature type="region of interest" description="Disordered" evidence="1">
    <location>
        <begin position="62"/>
        <end position="110"/>
    </location>
</feature>
<evidence type="ECO:0000259" key="2">
    <source>
        <dbReference type="Pfam" id="PF01609"/>
    </source>
</evidence>
<comment type="caution">
    <text evidence="4">The sequence shown here is derived from an EMBL/GenBank/DDBJ whole genome shotgun (WGS) entry which is preliminary data.</text>
</comment>
<evidence type="ECO:0000259" key="3">
    <source>
        <dbReference type="Pfam" id="PF13340"/>
    </source>
</evidence>
<dbReference type="InterPro" id="IPR002559">
    <property type="entry name" value="Transposase_11"/>
</dbReference>
<feature type="domain" description="Insertion element IS402-like" evidence="3">
    <location>
        <begin position="13"/>
        <end position="67"/>
    </location>
</feature>
<dbReference type="GO" id="GO:0004803">
    <property type="term" value="F:transposase activity"/>
    <property type="evidence" value="ECO:0007669"/>
    <property type="project" value="InterPro"/>
</dbReference>
<feature type="compositionally biased region" description="Basic residues" evidence="1">
    <location>
        <begin position="63"/>
        <end position="72"/>
    </location>
</feature>
<feature type="domain" description="Transposase IS4-like" evidence="2">
    <location>
        <begin position="84"/>
        <end position="174"/>
    </location>
</feature>
<keyword evidence="5" id="KW-1185">Reference proteome</keyword>
<reference evidence="4 5" key="1">
    <citation type="submission" date="2020-08" db="EMBL/GenBank/DDBJ databases">
        <title>Genomic Encyclopedia of Type Strains, Phase III (KMG-III): the genomes of soil and plant-associated and newly described type strains.</title>
        <authorList>
            <person name="Whitman W."/>
        </authorList>
    </citation>
    <scope>NUCLEOTIDE SEQUENCE [LARGE SCALE GENOMIC DNA]</scope>
    <source>
        <strain evidence="4 5">CECT 5995</strain>
    </source>
</reference>
<evidence type="ECO:0000256" key="1">
    <source>
        <dbReference type="SAM" id="MobiDB-lite"/>
    </source>
</evidence>
<protein>
    <submittedName>
        <fullName evidence="4">Transposase</fullName>
    </submittedName>
</protein>
<dbReference type="GO" id="GO:0006313">
    <property type="term" value="P:DNA transposition"/>
    <property type="evidence" value="ECO:0007669"/>
    <property type="project" value="InterPro"/>
</dbReference>
<name>A0A7W5C2H4_9GAMM</name>
<dbReference type="Proteomes" id="UP000525987">
    <property type="component" value="Unassembled WGS sequence"/>
</dbReference>
<organism evidence="4 5">
    <name type="scientific">Halomonas organivorans</name>
    <dbReference type="NCBI Taxonomy" id="257772"/>
    <lineage>
        <taxon>Bacteria</taxon>
        <taxon>Pseudomonadati</taxon>
        <taxon>Pseudomonadota</taxon>
        <taxon>Gammaproteobacteria</taxon>
        <taxon>Oceanospirillales</taxon>
        <taxon>Halomonadaceae</taxon>
        <taxon>Halomonas</taxon>
    </lineage>
</organism>
<proteinExistence type="predicted"/>
<dbReference type="EMBL" id="JACHXM010000048">
    <property type="protein sequence ID" value="MBB3143437.1"/>
    <property type="molecule type" value="Genomic_DNA"/>
</dbReference>
<dbReference type="Pfam" id="PF01609">
    <property type="entry name" value="DDE_Tnp_1"/>
    <property type="match status" value="1"/>
</dbReference>
<evidence type="ECO:0000313" key="5">
    <source>
        <dbReference type="Proteomes" id="UP000525987"/>
    </source>
</evidence>
<evidence type="ECO:0000313" key="4">
    <source>
        <dbReference type="EMBL" id="MBB3143437.1"/>
    </source>
</evidence>
<dbReference type="GO" id="GO:0003677">
    <property type="term" value="F:DNA binding"/>
    <property type="evidence" value="ECO:0007669"/>
    <property type="project" value="InterPro"/>
</dbReference>
<dbReference type="InterPro" id="IPR025161">
    <property type="entry name" value="IS402-like_dom"/>
</dbReference>
<dbReference type="PANTHER" id="PTHR30007">
    <property type="entry name" value="PHP DOMAIN PROTEIN"/>
    <property type="match status" value="1"/>
</dbReference>
<sequence>MVAGISDVDGYRGTPHRYSRRLLVDPCCYVVRSECSWRMLPKAFPPWQNVYRTFRRWSERGKFKQTHGRSRAQWREREGRDPMPSAAVLDDQTTRHSPHRGTSGYDAGQKVKGRKRHVLVAPLGMVLAVSVTAANVQGRDVVHSVMTNGMEKHAVISTTFSDTGYTERFAQTINQLHGI</sequence>
<dbReference type="PANTHER" id="PTHR30007:SF0">
    <property type="entry name" value="TRANSPOSASE"/>
    <property type="match status" value="1"/>
</dbReference>
<dbReference type="Pfam" id="PF13340">
    <property type="entry name" value="DUF4096"/>
    <property type="match status" value="1"/>
</dbReference>
<gene>
    <name evidence="4" type="ORF">FHR96_004359</name>
</gene>